<keyword evidence="2 3" id="KW-0808">Transferase</keyword>
<dbReference type="AlphaFoldDB" id="A0A7I7SCZ2"/>
<dbReference type="GO" id="GO:0016740">
    <property type="term" value="F:transferase activity"/>
    <property type="evidence" value="ECO:0007669"/>
    <property type="project" value="UniProtKB-KW"/>
</dbReference>
<dbReference type="Gene3D" id="3.40.50.10540">
    <property type="entry name" value="Crotonobetainyl-coa:carnitine coa-transferase, domain 1"/>
    <property type="match status" value="1"/>
</dbReference>
<sequence>MSAAGALDGIRVLELGTLISGPFAGRLLGDMGAEVIKIELPGKPDPLRTWGQAELDGHHFFWTVHARNKKAATLDLRHPRGRELFLQLVAESDVIVENFRPGTLERWDLGYDVLREHNRGIVVVRVSGYGQTGPDAGKAGYASVAEAASGLRHMNGFPGGPPPRLALSLGDSLAGMFAAQGALAALYRRTVTGEGQVVDVALTESCLAIQESTIPDYDVGGVVRGPSGTRLEGIAPSNIYRSADGSWVVIAANQDSVFVRLCAAMSQPELADDPRFVDHGARGRHQDELDEIIGAWAAERAPADIIATLSDAGVIAGPINTVAEVVADPQLQDRGMIADHFDERIGRNVKGPGIMPLLSESPGAIHRAGSARPGQDNTEVFTGLLGVTAEELESLRTEGVL</sequence>
<comment type="similarity">
    <text evidence="1">Belongs to the CoA-transferase III family.</text>
</comment>
<accession>A0A7I7SCZ2</accession>
<evidence type="ECO:0000256" key="2">
    <source>
        <dbReference type="ARBA" id="ARBA00022679"/>
    </source>
</evidence>
<dbReference type="PANTHER" id="PTHR48228:SF6">
    <property type="entry name" value="L-CARNITINE COA-TRANSFERASE"/>
    <property type="match status" value="1"/>
</dbReference>
<dbReference type="SUPFAM" id="SSF89796">
    <property type="entry name" value="CoA-transferase family III (CaiB/BaiF)"/>
    <property type="match status" value="1"/>
</dbReference>
<gene>
    <name evidence="3" type="ORF">B8W67_10150</name>
</gene>
<dbReference type="RefSeq" id="WP_069393733.1">
    <property type="nucleotide sequence ID" value="NZ_AP022594.1"/>
</dbReference>
<dbReference type="Pfam" id="PF02515">
    <property type="entry name" value="CoA_transf_3"/>
    <property type="match status" value="1"/>
</dbReference>
<dbReference type="PANTHER" id="PTHR48228">
    <property type="entry name" value="SUCCINYL-COA--D-CITRAMALATE COA-TRANSFERASE"/>
    <property type="match status" value="1"/>
</dbReference>
<organism evidence="3 4">
    <name type="scientific">Mycolicibacillus koreensis</name>
    <dbReference type="NCBI Taxonomy" id="1069220"/>
    <lineage>
        <taxon>Bacteria</taxon>
        <taxon>Bacillati</taxon>
        <taxon>Actinomycetota</taxon>
        <taxon>Actinomycetes</taxon>
        <taxon>Mycobacteriales</taxon>
        <taxon>Mycobacteriaceae</taxon>
        <taxon>Mycolicibacillus</taxon>
    </lineage>
</organism>
<dbReference type="EMBL" id="NCXO01000019">
    <property type="protein sequence ID" value="OSC33599.1"/>
    <property type="molecule type" value="Genomic_DNA"/>
</dbReference>
<evidence type="ECO:0000313" key="3">
    <source>
        <dbReference type="EMBL" id="OSC33599.1"/>
    </source>
</evidence>
<evidence type="ECO:0000313" key="4">
    <source>
        <dbReference type="Proteomes" id="UP000193577"/>
    </source>
</evidence>
<dbReference type="OrthoDB" id="9797653at2"/>
<dbReference type="InterPro" id="IPR023606">
    <property type="entry name" value="CoA-Trfase_III_dom_1_sf"/>
</dbReference>
<dbReference type="Proteomes" id="UP000193577">
    <property type="component" value="Unassembled WGS sequence"/>
</dbReference>
<name>A0A7I7SCZ2_9MYCO</name>
<dbReference type="InterPro" id="IPR003673">
    <property type="entry name" value="CoA-Trfase_fam_III"/>
</dbReference>
<dbReference type="InterPro" id="IPR044855">
    <property type="entry name" value="CoA-Trfase_III_dom3_sf"/>
</dbReference>
<dbReference type="InterPro" id="IPR050509">
    <property type="entry name" value="CoA-transferase_III"/>
</dbReference>
<protein>
    <submittedName>
        <fullName evidence="3">Formyl-CoA transferase</fullName>
    </submittedName>
</protein>
<proteinExistence type="inferred from homology"/>
<evidence type="ECO:0000256" key="1">
    <source>
        <dbReference type="ARBA" id="ARBA00008383"/>
    </source>
</evidence>
<dbReference type="Gene3D" id="3.30.1540.10">
    <property type="entry name" value="formyl-coa transferase, domain 3"/>
    <property type="match status" value="1"/>
</dbReference>
<reference evidence="3 4" key="1">
    <citation type="submission" date="2017-04" db="EMBL/GenBank/DDBJ databases">
        <title>The new phylogeny of genus Mycobacterium.</title>
        <authorList>
            <person name="Tortoli E."/>
            <person name="Trovato A."/>
            <person name="Cirillo D.M."/>
        </authorList>
    </citation>
    <scope>NUCLEOTIDE SEQUENCE [LARGE SCALE GENOMIC DNA]</scope>
    <source>
        <strain evidence="3 4">KCTC 19819</strain>
    </source>
</reference>
<keyword evidence="4" id="KW-1185">Reference proteome</keyword>
<comment type="caution">
    <text evidence="3">The sequence shown here is derived from an EMBL/GenBank/DDBJ whole genome shotgun (WGS) entry which is preliminary data.</text>
</comment>